<accession>A0AAN8V5P0</accession>
<evidence type="ECO:0000256" key="4">
    <source>
        <dbReference type="ARBA" id="ARBA00023180"/>
    </source>
</evidence>
<dbReference type="InterPro" id="IPR001087">
    <property type="entry name" value="GDSL"/>
</dbReference>
<dbReference type="GO" id="GO:0016788">
    <property type="term" value="F:hydrolase activity, acting on ester bonds"/>
    <property type="evidence" value="ECO:0007669"/>
    <property type="project" value="InterPro"/>
</dbReference>
<evidence type="ECO:0000256" key="1">
    <source>
        <dbReference type="ARBA" id="ARBA00008668"/>
    </source>
</evidence>
<dbReference type="PANTHER" id="PTHR22835">
    <property type="entry name" value="ZINC FINGER FYVE DOMAIN CONTAINING PROTEIN"/>
    <property type="match status" value="1"/>
</dbReference>
<name>A0AAN8V5P0_9MAGN</name>
<protein>
    <submittedName>
        <fullName evidence="5">GDSL lipase/esterase</fullName>
    </submittedName>
</protein>
<gene>
    <name evidence="5" type="ORF">RJ641_005073</name>
</gene>
<dbReference type="Pfam" id="PF00657">
    <property type="entry name" value="Lipase_GDSL"/>
    <property type="match status" value="1"/>
</dbReference>
<dbReference type="PANTHER" id="PTHR22835:SF677">
    <property type="entry name" value="ACETYLAJMALAN ESTERASE-LIKE"/>
    <property type="match status" value="1"/>
</dbReference>
<reference evidence="5 6" key="1">
    <citation type="submission" date="2023-12" db="EMBL/GenBank/DDBJ databases">
        <title>A high-quality genome assembly for Dillenia turbinata (Dilleniales).</title>
        <authorList>
            <person name="Chanderbali A."/>
        </authorList>
    </citation>
    <scope>NUCLEOTIDE SEQUENCE [LARGE SCALE GENOMIC DNA]</scope>
    <source>
        <strain evidence="5">LSX21</strain>
        <tissue evidence="5">Leaf</tissue>
    </source>
</reference>
<feature type="non-terminal residue" evidence="5">
    <location>
        <position position="1"/>
    </location>
</feature>
<dbReference type="AlphaFoldDB" id="A0AAN8V5P0"/>
<dbReference type="CDD" id="cd01837">
    <property type="entry name" value="SGNH_plant_lipase_like"/>
    <property type="match status" value="1"/>
</dbReference>
<dbReference type="InterPro" id="IPR035669">
    <property type="entry name" value="SGNH_plant_lipase-like"/>
</dbReference>
<keyword evidence="3" id="KW-0378">Hydrolase</keyword>
<dbReference type="InterPro" id="IPR036514">
    <property type="entry name" value="SGNH_hydro_sf"/>
</dbReference>
<comment type="similarity">
    <text evidence="1">Belongs to the 'GDSL' lipolytic enzyme family.</text>
</comment>
<dbReference type="Proteomes" id="UP001370490">
    <property type="component" value="Unassembled WGS sequence"/>
</dbReference>
<comment type="caution">
    <text evidence="5">The sequence shown here is derived from an EMBL/GenBank/DDBJ whole genome shotgun (WGS) entry which is preliminary data.</text>
</comment>
<evidence type="ECO:0000313" key="6">
    <source>
        <dbReference type="Proteomes" id="UP001370490"/>
    </source>
</evidence>
<keyword evidence="6" id="KW-1185">Reference proteome</keyword>
<evidence type="ECO:0000256" key="2">
    <source>
        <dbReference type="ARBA" id="ARBA00022729"/>
    </source>
</evidence>
<dbReference type="SUPFAM" id="SSF52266">
    <property type="entry name" value="SGNH hydrolase"/>
    <property type="match status" value="1"/>
</dbReference>
<keyword evidence="4" id="KW-0325">Glycoprotein</keyword>
<organism evidence="5 6">
    <name type="scientific">Dillenia turbinata</name>
    <dbReference type="NCBI Taxonomy" id="194707"/>
    <lineage>
        <taxon>Eukaryota</taxon>
        <taxon>Viridiplantae</taxon>
        <taxon>Streptophyta</taxon>
        <taxon>Embryophyta</taxon>
        <taxon>Tracheophyta</taxon>
        <taxon>Spermatophyta</taxon>
        <taxon>Magnoliopsida</taxon>
        <taxon>eudicotyledons</taxon>
        <taxon>Gunneridae</taxon>
        <taxon>Pentapetalae</taxon>
        <taxon>Dilleniales</taxon>
        <taxon>Dilleniaceae</taxon>
        <taxon>Dillenia</taxon>
    </lineage>
</organism>
<proteinExistence type="inferred from homology"/>
<sequence>QGQGSFCPFEAIYQFGDSISDTGNIDFINHQGKCSKEPFGETYFHHPVGRCSDGLLMVDYFAQALRLPFLSPYQNKSADTSHGVDFAVAGSTALDLSFFQERNVTWPNSANNRPISVQLSWFREHLNNSICKTLTPSECATKLSKALFLIGEIGFNDFNWPFNSGTKIEGLATYIPPVVQAITGAVKEVIRQGAVRIIVSGLFPMGCVPFYHRNATYVIKEPKDEFQCLKPYNDLASNYNKNLQEALSLLGKEFPNAVILYADYYNAFMSLLRRAQSLGFNETTLLKPCYIPPKINSTTPAFNCSNPAQYIFFDNVHPTQAAYKHMAEYLIDNTLSKIPCTQ</sequence>
<dbReference type="Gene3D" id="3.40.50.1110">
    <property type="entry name" value="SGNH hydrolase"/>
    <property type="match status" value="1"/>
</dbReference>
<keyword evidence="2" id="KW-0732">Signal</keyword>
<evidence type="ECO:0000313" key="5">
    <source>
        <dbReference type="EMBL" id="KAK6928868.1"/>
    </source>
</evidence>
<dbReference type="EMBL" id="JBAMMX010000013">
    <property type="protein sequence ID" value="KAK6928868.1"/>
    <property type="molecule type" value="Genomic_DNA"/>
</dbReference>
<evidence type="ECO:0000256" key="3">
    <source>
        <dbReference type="ARBA" id="ARBA00022801"/>
    </source>
</evidence>